<gene>
    <name evidence="2" type="ORF">Scep_001581</name>
</gene>
<comment type="caution">
    <text evidence="2">The sequence shown here is derived from an EMBL/GenBank/DDBJ whole genome shotgun (WGS) entry which is preliminary data.</text>
</comment>
<dbReference type="InterPro" id="IPR004252">
    <property type="entry name" value="Probable_transposase_24"/>
</dbReference>
<organism evidence="2 3">
    <name type="scientific">Stephania cephalantha</name>
    <dbReference type="NCBI Taxonomy" id="152367"/>
    <lineage>
        <taxon>Eukaryota</taxon>
        <taxon>Viridiplantae</taxon>
        <taxon>Streptophyta</taxon>
        <taxon>Embryophyta</taxon>
        <taxon>Tracheophyta</taxon>
        <taxon>Spermatophyta</taxon>
        <taxon>Magnoliopsida</taxon>
        <taxon>Ranunculales</taxon>
        <taxon>Menispermaceae</taxon>
        <taxon>Menispermoideae</taxon>
        <taxon>Cissampelideae</taxon>
        <taxon>Stephania</taxon>
    </lineage>
</organism>
<feature type="region of interest" description="Disordered" evidence="1">
    <location>
        <begin position="1"/>
        <end position="62"/>
    </location>
</feature>
<evidence type="ECO:0000256" key="1">
    <source>
        <dbReference type="SAM" id="MobiDB-lite"/>
    </source>
</evidence>
<evidence type="ECO:0000313" key="3">
    <source>
        <dbReference type="Proteomes" id="UP001419268"/>
    </source>
</evidence>
<proteinExistence type="predicted"/>
<protein>
    <submittedName>
        <fullName evidence="2">Uncharacterized protein</fullName>
    </submittedName>
</protein>
<name>A0AAP0Q3W9_9MAGN</name>
<keyword evidence="3" id="KW-1185">Reference proteome</keyword>
<evidence type="ECO:0000313" key="2">
    <source>
        <dbReference type="EMBL" id="KAK9166390.1"/>
    </source>
</evidence>
<accession>A0AAP0Q3W9</accession>
<sequence>MTRRPAYRISTNADLDDKHPIGGGGERAPAVRDFKARSKKASHNRKSEKDDPSICTSKNIGGSQSFRTHGEILALDNDDVTSNDVFLHVHTKDHDGKTFIDSRSAQFHVTELVRRREEHTQATSNQSIDEEQPYYDVARDCLKGHGYGLGSHSRRRGDMEILVPARPGSRWCDILSLMQSGLRSLRLSCRAN</sequence>
<reference evidence="2 3" key="1">
    <citation type="submission" date="2024-01" db="EMBL/GenBank/DDBJ databases">
        <title>Genome assemblies of Stephania.</title>
        <authorList>
            <person name="Yang L."/>
        </authorList>
    </citation>
    <scope>NUCLEOTIDE SEQUENCE [LARGE SCALE GENOMIC DNA]</scope>
    <source>
        <strain evidence="2">JXDWG</strain>
        <tissue evidence="2">Leaf</tissue>
    </source>
</reference>
<dbReference type="EMBL" id="JBBNAG010000001">
    <property type="protein sequence ID" value="KAK9166390.1"/>
    <property type="molecule type" value="Genomic_DNA"/>
</dbReference>
<dbReference type="Pfam" id="PF03004">
    <property type="entry name" value="Transposase_24"/>
    <property type="match status" value="1"/>
</dbReference>
<dbReference type="Proteomes" id="UP001419268">
    <property type="component" value="Unassembled WGS sequence"/>
</dbReference>
<dbReference type="AlphaFoldDB" id="A0AAP0Q3W9"/>